<dbReference type="Proteomes" id="UP001157914">
    <property type="component" value="Unassembled WGS sequence"/>
</dbReference>
<comment type="caution">
    <text evidence="7">The sequence shown here is derived from an EMBL/GenBank/DDBJ whole genome shotgun (WGS) entry which is preliminary data.</text>
</comment>
<dbReference type="PANTHER" id="PTHR42978:SF7">
    <property type="entry name" value="METALLO-HYDROLASE RV2300C-RELATED"/>
    <property type="match status" value="1"/>
</dbReference>
<keyword evidence="3" id="KW-0479">Metal-binding</keyword>
<keyword evidence="8" id="KW-1185">Reference proteome</keyword>
<accession>A0ABY1PJ25</accession>
<proteinExistence type="inferred from homology"/>
<keyword evidence="5" id="KW-0862">Zinc</keyword>
<dbReference type="Gene3D" id="3.60.15.10">
    <property type="entry name" value="Ribonuclease Z/Hydroxyacylglutathione hydrolase-like"/>
    <property type="match status" value="1"/>
</dbReference>
<dbReference type="SMART" id="SM00849">
    <property type="entry name" value="Lactamase_B"/>
    <property type="match status" value="1"/>
</dbReference>
<evidence type="ECO:0000256" key="1">
    <source>
        <dbReference type="ARBA" id="ARBA00001947"/>
    </source>
</evidence>
<evidence type="ECO:0000256" key="2">
    <source>
        <dbReference type="ARBA" id="ARBA00007749"/>
    </source>
</evidence>
<evidence type="ECO:0000256" key="4">
    <source>
        <dbReference type="ARBA" id="ARBA00022801"/>
    </source>
</evidence>
<organism evidence="7 8">
    <name type="scientific">Roseibium denhamense</name>
    <dbReference type="NCBI Taxonomy" id="76305"/>
    <lineage>
        <taxon>Bacteria</taxon>
        <taxon>Pseudomonadati</taxon>
        <taxon>Pseudomonadota</taxon>
        <taxon>Alphaproteobacteria</taxon>
        <taxon>Hyphomicrobiales</taxon>
        <taxon>Stappiaceae</taxon>
        <taxon>Roseibium</taxon>
    </lineage>
</organism>
<feature type="domain" description="Metallo-beta-lactamase" evidence="6">
    <location>
        <begin position="36"/>
        <end position="236"/>
    </location>
</feature>
<reference evidence="7 8" key="1">
    <citation type="submission" date="2017-05" db="EMBL/GenBank/DDBJ databases">
        <authorList>
            <person name="Varghese N."/>
            <person name="Submissions S."/>
        </authorList>
    </citation>
    <scope>NUCLEOTIDE SEQUENCE [LARGE SCALE GENOMIC DNA]</scope>
    <source>
        <strain evidence="7 8">DSM 15949</strain>
    </source>
</reference>
<dbReference type="RefSeq" id="WP_155191038.1">
    <property type="nucleotide sequence ID" value="NZ_BAAAEA010000002.1"/>
</dbReference>
<name>A0ABY1PJ25_9HYPH</name>
<gene>
    <name evidence="7" type="ORF">SAMN06265374_4018</name>
</gene>
<evidence type="ECO:0000256" key="3">
    <source>
        <dbReference type="ARBA" id="ARBA00022723"/>
    </source>
</evidence>
<dbReference type="InterPro" id="IPR036866">
    <property type="entry name" value="RibonucZ/Hydroxyglut_hydro"/>
</dbReference>
<dbReference type="PANTHER" id="PTHR42978">
    <property type="entry name" value="QUORUM-QUENCHING LACTONASE YTNP-RELATED-RELATED"/>
    <property type="match status" value="1"/>
</dbReference>
<sequence>MTPWEVFAIKYAERNTRTRRDSFLFDDNHDQPHHMDYFVWVLRRGSETILVDTGYDHDEGQRRGRPVLQDPRDALAPLGISPDGISTIIVTHLHYDHAGGLKHFPAATIHLQAAEMAYATGPCMCHPVLQAPFTGDHICEAVQRLYSGRVVFHNGDGQVAEGVTVHRIGGHSKGLQAVRVLTSAGWLCLASDASHYYENFLRAKPFPIVVDLEDMLDGFQRIRWLASSDNLVVPGHDPLVRTYFPVSGPDHVVRLDHGPLQEIGT</sequence>
<dbReference type="InterPro" id="IPR051013">
    <property type="entry name" value="MBL_superfamily_lactonases"/>
</dbReference>
<dbReference type="InterPro" id="IPR001279">
    <property type="entry name" value="Metallo-B-lactamas"/>
</dbReference>
<comment type="cofactor">
    <cofactor evidence="1">
        <name>Zn(2+)</name>
        <dbReference type="ChEBI" id="CHEBI:29105"/>
    </cofactor>
</comment>
<dbReference type="SUPFAM" id="SSF56281">
    <property type="entry name" value="Metallo-hydrolase/oxidoreductase"/>
    <property type="match status" value="1"/>
</dbReference>
<evidence type="ECO:0000259" key="6">
    <source>
        <dbReference type="SMART" id="SM00849"/>
    </source>
</evidence>
<comment type="similarity">
    <text evidence="2">Belongs to the metallo-beta-lactamase superfamily.</text>
</comment>
<dbReference type="CDD" id="cd07729">
    <property type="entry name" value="AHL_lactonase_MBL-fold"/>
    <property type="match status" value="1"/>
</dbReference>
<dbReference type="Pfam" id="PF00753">
    <property type="entry name" value="Lactamase_B"/>
    <property type="match status" value="1"/>
</dbReference>
<dbReference type="EMBL" id="FXTT01000006">
    <property type="protein sequence ID" value="SMP35467.1"/>
    <property type="molecule type" value="Genomic_DNA"/>
</dbReference>
<protein>
    <submittedName>
        <fullName evidence="7">Glyoxylase, beta-lactamase superfamily II</fullName>
    </submittedName>
</protein>
<keyword evidence="4" id="KW-0378">Hydrolase</keyword>
<evidence type="ECO:0000256" key="5">
    <source>
        <dbReference type="ARBA" id="ARBA00022833"/>
    </source>
</evidence>
<evidence type="ECO:0000313" key="8">
    <source>
        <dbReference type="Proteomes" id="UP001157914"/>
    </source>
</evidence>
<evidence type="ECO:0000313" key="7">
    <source>
        <dbReference type="EMBL" id="SMP35467.1"/>
    </source>
</evidence>